<dbReference type="EMBL" id="CAJOAY010001615">
    <property type="protein sequence ID" value="CAF3865915.1"/>
    <property type="molecule type" value="Genomic_DNA"/>
</dbReference>
<dbReference type="Gene3D" id="3.30.559.30">
    <property type="entry name" value="Nonribosomal peptide synthetase, condensation domain"/>
    <property type="match status" value="2"/>
</dbReference>
<dbReference type="Pfam" id="PF00501">
    <property type="entry name" value="AMP-binding"/>
    <property type="match status" value="3"/>
</dbReference>
<dbReference type="GO" id="GO:0043041">
    <property type="term" value="P:amino acid activation for nonribosomal peptide biosynthetic process"/>
    <property type="evidence" value="ECO:0007669"/>
    <property type="project" value="TreeGrafter"/>
</dbReference>
<evidence type="ECO:0000256" key="1">
    <source>
        <dbReference type="ARBA" id="ARBA00022450"/>
    </source>
</evidence>
<evidence type="ECO:0000256" key="2">
    <source>
        <dbReference type="ARBA" id="ARBA00022553"/>
    </source>
</evidence>
<dbReference type="InterPro" id="IPR000873">
    <property type="entry name" value="AMP-dep_synth/lig_dom"/>
</dbReference>
<evidence type="ECO:0000259" key="3">
    <source>
        <dbReference type="PROSITE" id="PS50075"/>
    </source>
</evidence>
<dbReference type="CDD" id="cd05930">
    <property type="entry name" value="A_NRPS"/>
    <property type="match status" value="1"/>
</dbReference>
<evidence type="ECO:0000313" key="5">
    <source>
        <dbReference type="Proteomes" id="UP000663881"/>
    </source>
</evidence>
<keyword evidence="2" id="KW-0597">Phosphoprotein</keyword>
<dbReference type="SUPFAM" id="SSF47336">
    <property type="entry name" value="ACP-like"/>
    <property type="match status" value="2"/>
</dbReference>
<dbReference type="PROSITE" id="PS00455">
    <property type="entry name" value="AMP_BINDING"/>
    <property type="match status" value="1"/>
</dbReference>
<dbReference type="GO" id="GO:0031177">
    <property type="term" value="F:phosphopantetheine binding"/>
    <property type="evidence" value="ECO:0007669"/>
    <property type="project" value="TreeGrafter"/>
</dbReference>
<dbReference type="InterPro" id="IPR020845">
    <property type="entry name" value="AMP-binding_CS"/>
</dbReference>
<dbReference type="InterPro" id="IPR025110">
    <property type="entry name" value="AMP-bd_C"/>
</dbReference>
<dbReference type="InterPro" id="IPR042099">
    <property type="entry name" value="ANL_N_sf"/>
</dbReference>
<protein>
    <recommendedName>
        <fullName evidence="3">Carrier domain-containing protein</fullName>
    </recommendedName>
</protein>
<sequence length="2001" mass="229411">KILSPFSDVEDMEELPDCKEHGDALIICTSGTTGRHKAVVHSFRSLSTSIRAFSQWGLSVYTSQDQVLQVAACSWILHISEIILPLVVGGTLVLLRPNGHLDMDYFSETLMQQQVTTITIGPGIIRALTNYFETTQRLVTLKFVRNVITTGEAMKPQQLVKLVGVLQSFDVKVCTLYGMTECNGALGCRLLNFDDGFVPMGHPFPGYRCLLIDKQGQIIHNTNRSSKIGQLHIGGSGLFNRYFNDSERTNNMFVTIDNQIYIKTGDLARYNERGELVHAGRIDFQVKVHGQRVETSEIENTVITWSSDKISNCLVTKTPHNDDLLVAYVVSNDLQIDTEEIRQHCSKYLRQYMVPSIFIVLEKLPLNANGKIDRKHLPIPDFSVFAKIANDRRYIEPIGKVEILVHSLWCEILGHSRISTTANFFSIGGHSLLFIRIYQHYRTLFNLDNETINIRSFLDHNTIAEHAKLLENIKINNMQEKQWHTLHINQCTASYAQERIYLDEKMRFSGEIAIYNELVVLQITKGSLSVSRLLQALRCVLSIHKMLRTSLVFNDENNILKQSITDNHLTFALSSDQIFKNQSDLHDIISQTSTSSNLFDLSSGRVVYCQILRQQMIPDENYDKEIITNYDVLVIGFHHVAIDQSSVSIFLHDLCNTYNSDMIWLNDNESLQYIDYSVHERLIDMASSHEFWCSQLNGYNQEYRLALPVDRHCLYSDQRSGYASIAHISFDNEISTSFINYASSHQVTPFQLCLATFYAFLFKLTYRQDDLCISCLNANRYRAELQSMIGMFISTLPYRIQVDSDWSFDELVEHVREKCVSILEHSHYPLQHILTDSQLKQSNVPFLETVFNFITLSEKTQWSTDTAMLQELPIQESYGAAKFDFLLTCLYNPTSDDSKLSFCLTCTRDLFNEPTAKIIVQRLEFLVNQLFSSKSISDEINPSITSISKLSLILPTEAQEIEDTVFCRQQNIANEAPASYAQACVWSDERVQFDPDQPQLAIYNIPFLYRLKKGHTLSIQTLRQALQLIVQKHQSLRTLLNFDAEKNSFMQQIIDINDNHNRLYAFTENTYDTQEQLNDIMHEEKYNPLLFNVSKGPVFRCHLVHYKQISSNHLLSDKDLLIFNFHHTLFDFPSMNIFLHDLNQAYITNQLPNNDDDMRYIDYAVIEQQMSMTGASMFWLDALYDCKLDQSLPLPFDRHRLSDEHPTGRGTSISFDFGQDLSRDFLTHALSNNISVEHLALATYYMFLFKLTNGEKDLCIGINTHGRYRDELESIIGLFENVIPLRCQLDPQWHFNHLLKHVRDITTQSMKYSYFPLQRILNQHPHISKYAFLDTSLEFISYKNNNTMMIGDSQLVPASFSFNMNEDEILSVSDFSLSIYHDINMNQLSCTINASLDLFSRDTVEKISQRFHSILHQSSASIIDNQINKPIYELSLTLSNEQYLIQSLNNTQTSFSSPLACMHHEFIDQVMKHPQKLAVELDEQSLTYCELLYYVQLLSVNLLNKYHISPGDIVCQCVERSLSMVIGIMGIEMAGGVYCPLSPRDPEHRLHALTKQTQSRLVLVHDLTKTKFDDDIISLNIDSILNVNDTDKKDLFSAIMEGDEVAYIIFTSGSTGTPKAVQVRQKNFIDCMHSLVYINSFNKDDTVVQMTRCSFDIHVQEILGEAFVIQLVDLVVKIGISDCDVWNLYGPAETTIVSTFYKVDPIEYTQSVSIGEPLSNYRCMIINEYLQQSITNQEGELFVGGAGVFAGYLGRDDLTAKALVEIDGKIFYRTGDLVTMDNNGLLHYHGRKDHQIKLHGQRIELGEIERCLLNITSISACVVMKWKDDRLVAYVQSSNINEEQIRQHCQSHLPPHMIPSKFMILDKLPLNLNGKVNRKQLPSPDFSLLTLLSFDKSDTPPNQLEERIHTIWCQVLHSNENHIPRAASFFTIGGHSLRFIELYYRYQSLFNFGVHSLSIGLFLQQPTIQQHAQLLQTLPSNGTQTIRWQSLHINQGKTSLY</sequence>
<proteinExistence type="predicted"/>
<dbReference type="PROSITE" id="PS50075">
    <property type="entry name" value="CARRIER"/>
    <property type="match status" value="2"/>
</dbReference>
<dbReference type="Gene3D" id="3.40.50.12780">
    <property type="entry name" value="N-terminal domain of ligase-like"/>
    <property type="match status" value="3"/>
</dbReference>
<dbReference type="InterPro" id="IPR036736">
    <property type="entry name" value="ACP-like_sf"/>
</dbReference>
<dbReference type="GO" id="GO:0009239">
    <property type="term" value="P:enterobactin biosynthetic process"/>
    <property type="evidence" value="ECO:0007669"/>
    <property type="project" value="TreeGrafter"/>
</dbReference>
<dbReference type="PANTHER" id="PTHR45527:SF1">
    <property type="entry name" value="FATTY ACID SYNTHASE"/>
    <property type="match status" value="1"/>
</dbReference>
<dbReference type="InterPro" id="IPR023213">
    <property type="entry name" value="CAT-like_dom_sf"/>
</dbReference>
<dbReference type="Pfam" id="PF00550">
    <property type="entry name" value="PP-binding"/>
    <property type="match status" value="1"/>
</dbReference>
<feature type="non-terminal residue" evidence="4">
    <location>
        <position position="1"/>
    </location>
</feature>
<dbReference type="Gene3D" id="3.30.300.30">
    <property type="match status" value="2"/>
</dbReference>
<organism evidence="4 5">
    <name type="scientific">Adineta steineri</name>
    <dbReference type="NCBI Taxonomy" id="433720"/>
    <lineage>
        <taxon>Eukaryota</taxon>
        <taxon>Metazoa</taxon>
        <taxon>Spiralia</taxon>
        <taxon>Gnathifera</taxon>
        <taxon>Rotifera</taxon>
        <taxon>Eurotatoria</taxon>
        <taxon>Bdelloidea</taxon>
        <taxon>Adinetida</taxon>
        <taxon>Adinetidae</taxon>
        <taxon>Adineta</taxon>
    </lineage>
</organism>
<dbReference type="Pfam" id="PF00668">
    <property type="entry name" value="Condensation"/>
    <property type="match status" value="2"/>
</dbReference>
<feature type="domain" description="Carrier" evidence="3">
    <location>
        <begin position="1899"/>
        <end position="1979"/>
    </location>
</feature>
<dbReference type="Gene3D" id="3.30.559.10">
    <property type="entry name" value="Chloramphenicol acetyltransferase-like domain"/>
    <property type="match status" value="2"/>
</dbReference>
<dbReference type="PANTHER" id="PTHR45527">
    <property type="entry name" value="NONRIBOSOMAL PEPTIDE SYNTHETASE"/>
    <property type="match status" value="1"/>
</dbReference>
<dbReference type="Proteomes" id="UP000663881">
    <property type="component" value="Unassembled WGS sequence"/>
</dbReference>
<dbReference type="SUPFAM" id="SSF56801">
    <property type="entry name" value="Acetyl-CoA synthetase-like"/>
    <property type="match status" value="2"/>
</dbReference>
<dbReference type="InterPro" id="IPR001242">
    <property type="entry name" value="Condensation_dom"/>
</dbReference>
<dbReference type="InterPro" id="IPR045851">
    <property type="entry name" value="AMP-bd_C_sf"/>
</dbReference>
<accession>A0A819FDN9</accession>
<dbReference type="Pfam" id="PF13193">
    <property type="entry name" value="AMP-binding_C"/>
    <property type="match status" value="2"/>
</dbReference>
<dbReference type="GO" id="GO:0047527">
    <property type="term" value="F:2,3-dihydroxybenzoate-serine ligase activity"/>
    <property type="evidence" value="ECO:0007669"/>
    <property type="project" value="TreeGrafter"/>
</dbReference>
<comment type="caution">
    <text evidence="4">The sequence shown here is derived from an EMBL/GenBank/DDBJ whole genome shotgun (WGS) entry which is preliminary data.</text>
</comment>
<gene>
    <name evidence="4" type="ORF">OKA104_LOCUS22309</name>
</gene>
<reference evidence="4" key="1">
    <citation type="submission" date="2021-02" db="EMBL/GenBank/DDBJ databases">
        <authorList>
            <person name="Nowell W R."/>
        </authorList>
    </citation>
    <scope>NUCLEOTIDE SEQUENCE</scope>
</reference>
<evidence type="ECO:0000313" key="4">
    <source>
        <dbReference type="EMBL" id="CAF3865915.1"/>
    </source>
</evidence>
<dbReference type="SUPFAM" id="SSF52777">
    <property type="entry name" value="CoA-dependent acyltransferases"/>
    <property type="match status" value="4"/>
</dbReference>
<dbReference type="GO" id="GO:0005829">
    <property type="term" value="C:cytosol"/>
    <property type="evidence" value="ECO:0007669"/>
    <property type="project" value="TreeGrafter"/>
</dbReference>
<dbReference type="InterPro" id="IPR009081">
    <property type="entry name" value="PP-bd_ACP"/>
</dbReference>
<name>A0A819FDN9_9BILA</name>
<keyword evidence="1" id="KW-0596">Phosphopantetheine</keyword>
<feature type="domain" description="Carrier" evidence="3">
    <location>
        <begin position="396"/>
        <end position="474"/>
    </location>
</feature>
<dbReference type="GO" id="GO:0009366">
    <property type="term" value="C:enterobactin synthetase complex"/>
    <property type="evidence" value="ECO:0007669"/>
    <property type="project" value="TreeGrafter"/>
</dbReference>
<dbReference type="Gene3D" id="1.10.1200.10">
    <property type="entry name" value="ACP-like"/>
    <property type="match status" value="2"/>
</dbReference>